<sequence>MDPRDVPNHSPAHPHSFFDGNPGHLRSPPLSHDPSYGMHPSAFSMMGRRPGLPDFRGTLPHDPILSSPGSLTSPGSLHSSLTAGAGGAAWWMPPHPHAHGMTPEYFPSHIPGSWLTHEHDCGISNHDRLDECLYPPSRSRSNMMNGVNSSGVFGSGSGIFYPPPASPQSVHSFVRQTSPTTSSSKSTLSHWSSHGNHDGKGGLDLGNSRDLEVAPSHLNRKLTNCSEESNDRNSEVRSGDLALHHRERVKDANIRVNRELEKTKTSNSFPENKDLMSGNKTQVLQNTEHNNKNGQRPSNVAAHSDNSNIQTHQNIGLEKRNDKNVHAGIVEENHTSLNKTANLEPTAKSSPPKLQKVRSGPPPPLKVPSSILNTTEGIIPTKREPPVKKGKDLSAMLKEEMLKPSKKVVTSTAKQTEKAQNIVSGEVKSKLKNVSEQNMASTLQVSPAGQKPSSKLPASQPRVPSGKPPLIAQFRDVKYNEESSDDDSDSSNVSSDSESGSASDDDSEEGEEGENEEESSGSDTDSDGSEEEECGAEQQDDDEDEDDDDVNMESQEGGVSFEESTQSPSKRKLEEGSSGTPRKRRRAVNEDAIKIPLEKGWRRQTRLRQVGASGGLRGDVYYFAPCSKKLRTYPEVTRYLNKNGITDISIENFSFSTKLHIGEFLECKEGTEFVPLSEEEVNRRKQEADEKNRAKLEKLNTKREKKQKQAEIAVKAAAAKRLEKVQREAALEAVKMAKRQRAEARMRSKAMKREALQAAKEAKKERVRMLAEQKRLAKERAKEQRQLARRKKKEDAANAKYEDAMKKAKERELKRQQAVLLKQQEKEQKRQQQMMIRAIESQRKQEERERLKEEKKMEKKLLREKKLEQKRREMILARELKKPVEDMVLKDSKVLPSLTRVKGLQVPGGAFADLLMLQEFVHNFGEALDL</sequence>
<feature type="compositionally biased region" description="Basic and acidic residues" evidence="3">
    <location>
        <begin position="229"/>
        <end position="244"/>
    </location>
</feature>
<comment type="subcellular location">
    <subcellularLocation>
        <location evidence="1">Nucleus</location>
    </subcellularLocation>
</comment>
<feature type="region of interest" description="Disordered" evidence="3">
    <location>
        <begin position="779"/>
        <end position="798"/>
    </location>
</feature>
<evidence type="ECO:0000256" key="3">
    <source>
        <dbReference type="SAM" id="MobiDB-lite"/>
    </source>
</evidence>
<feature type="compositionally biased region" description="Polar residues" evidence="3">
    <location>
        <begin position="167"/>
        <end position="176"/>
    </location>
</feature>
<reference evidence="6 7" key="1">
    <citation type="submission" date="2022-05" db="EMBL/GenBank/DDBJ databases">
        <authorList>
            <consortium name="Genoscope - CEA"/>
            <person name="William W."/>
        </authorList>
    </citation>
    <scope>NUCLEOTIDE SEQUENCE [LARGE SCALE GENOMIC DNA]</scope>
</reference>
<comment type="caution">
    <text evidence="6">The sequence shown here is derived from an EMBL/GenBank/DDBJ whole genome shotgun (WGS) entry which is preliminary data.</text>
</comment>
<evidence type="ECO:0000313" key="7">
    <source>
        <dbReference type="Proteomes" id="UP001159427"/>
    </source>
</evidence>
<feature type="compositionally biased region" description="Basic and acidic residues" evidence="3">
    <location>
        <begin position="195"/>
        <end position="212"/>
    </location>
</feature>
<dbReference type="Gene3D" id="3.30.890.10">
    <property type="entry name" value="Methyl-cpg-binding Protein 2, Chain A"/>
    <property type="match status" value="1"/>
</dbReference>
<feature type="domain" description="DDT" evidence="4">
    <location>
        <begin position="908"/>
        <end position="930"/>
    </location>
</feature>
<dbReference type="InterPro" id="IPR016177">
    <property type="entry name" value="DNA-bd_dom_sf"/>
</dbReference>
<feature type="non-terminal residue" evidence="6">
    <location>
        <position position="930"/>
    </location>
</feature>
<name>A0ABN8Q879_9CNID</name>
<dbReference type="InterPro" id="IPR001739">
    <property type="entry name" value="Methyl_CpG_DNA-bd"/>
</dbReference>
<feature type="region of interest" description="Disordered" evidence="3">
    <location>
        <begin position="430"/>
        <end position="589"/>
    </location>
</feature>
<feature type="compositionally biased region" description="Polar residues" evidence="3">
    <location>
        <begin position="432"/>
        <end position="457"/>
    </location>
</feature>
<evidence type="ECO:0008006" key="8">
    <source>
        <dbReference type="Google" id="ProtNLM"/>
    </source>
</evidence>
<organism evidence="6 7">
    <name type="scientific">Porites evermanni</name>
    <dbReference type="NCBI Taxonomy" id="104178"/>
    <lineage>
        <taxon>Eukaryota</taxon>
        <taxon>Metazoa</taxon>
        <taxon>Cnidaria</taxon>
        <taxon>Anthozoa</taxon>
        <taxon>Hexacorallia</taxon>
        <taxon>Scleractinia</taxon>
        <taxon>Fungiina</taxon>
        <taxon>Poritidae</taxon>
        <taxon>Porites</taxon>
    </lineage>
</organism>
<dbReference type="SMART" id="SM00391">
    <property type="entry name" value="MBD"/>
    <property type="match status" value="1"/>
</dbReference>
<feature type="region of interest" description="Disordered" evidence="3">
    <location>
        <begin position="166"/>
        <end position="244"/>
    </location>
</feature>
<proteinExistence type="predicted"/>
<feature type="region of interest" description="Disordered" evidence="3">
    <location>
        <begin position="333"/>
        <end position="371"/>
    </location>
</feature>
<keyword evidence="2" id="KW-0539">Nucleus</keyword>
<accession>A0ABN8Q879</accession>
<evidence type="ECO:0000256" key="2">
    <source>
        <dbReference type="ARBA" id="ARBA00023242"/>
    </source>
</evidence>
<dbReference type="PANTHER" id="PTHR45915:SF2">
    <property type="entry name" value="TOUTATIS, ISOFORM E"/>
    <property type="match status" value="1"/>
</dbReference>
<protein>
    <recommendedName>
        <fullName evidence="8">Bromodomain adjacent to zinc finger domain protein 2B</fullName>
    </recommendedName>
</protein>
<gene>
    <name evidence="6" type="ORF">PEVE_00002917</name>
</gene>
<evidence type="ECO:0000256" key="1">
    <source>
        <dbReference type="ARBA" id="ARBA00004123"/>
    </source>
</evidence>
<feature type="compositionally biased region" description="Acidic residues" evidence="3">
    <location>
        <begin position="503"/>
        <end position="551"/>
    </location>
</feature>
<dbReference type="EMBL" id="CALNXI010001172">
    <property type="protein sequence ID" value="CAH3158573.1"/>
    <property type="molecule type" value="Genomic_DNA"/>
</dbReference>
<feature type="compositionally biased region" description="Polar residues" evidence="3">
    <location>
        <begin position="335"/>
        <end position="349"/>
    </location>
</feature>
<dbReference type="Proteomes" id="UP001159427">
    <property type="component" value="Unassembled WGS sequence"/>
</dbReference>
<dbReference type="PANTHER" id="PTHR45915">
    <property type="entry name" value="TRANSCRIPTION INTERMEDIARY FACTOR"/>
    <property type="match status" value="1"/>
</dbReference>
<feature type="domain" description="MBD" evidence="5">
    <location>
        <begin position="587"/>
        <end position="660"/>
    </location>
</feature>
<evidence type="ECO:0000313" key="6">
    <source>
        <dbReference type="EMBL" id="CAH3158573.1"/>
    </source>
</evidence>
<feature type="compositionally biased region" description="Low complexity" evidence="3">
    <location>
        <begin position="65"/>
        <end position="77"/>
    </location>
</feature>
<dbReference type="SUPFAM" id="SSF54171">
    <property type="entry name" value="DNA-binding domain"/>
    <property type="match status" value="1"/>
</dbReference>
<evidence type="ECO:0000259" key="5">
    <source>
        <dbReference type="PROSITE" id="PS50982"/>
    </source>
</evidence>
<dbReference type="PROSITE" id="PS50982">
    <property type="entry name" value="MBD"/>
    <property type="match status" value="1"/>
</dbReference>
<feature type="compositionally biased region" description="Low complexity" evidence="3">
    <location>
        <begin position="177"/>
        <end position="193"/>
    </location>
</feature>
<dbReference type="PROSITE" id="PS50827">
    <property type="entry name" value="DDT"/>
    <property type="match status" value="1"/>
</dbReference>
<evidence type="ECO:0000259" key="4">
    <source>
        <dbReference type="PROSITE" id="PS50827"/>
    </source>
</evidence>
<feature type="region of interest" description="Disordered" evidence="3">
    <location>
        <begin position="1"/>
        <end position="77"/>
    </location>
</feature>
<dbReference type="InterPro" id="IPR018501">
    <property type="entry name" value="DDT_dom"/>
</dbReference>
<keyword evidence="7" id="KW-1185">Reference proteome</keyword>
<dbReference type="Pfam" id="PF01429">
    <property type="entry name" value="MBD"/>
    <property type="match status" value="1"/>
</dbReference>
<feature type="compositionally biased region" description="Low complexity" evidence="3">
    <location>
        <begin position="490"/>
        <end position="502"/>
    </location>
</feature>